<dbReference type="AlphaFoldDB" id="A0AAW0BLT9"/>
<accession>A0AAW0BLT9</accession>
<evidence type="ECO:0000313" key="2">
    <source>
        <dbReference type="Proteomes" id="UP001362999"/>
    </source>
</evidence>
<proteinExistence type="predicted"/>
<protein>
    <submittedName>
        <fullName evidence="1">Uncharacterized protein</fullName>
    </submittedName>
</protein>
<comment type="caution">
    <text evidence="1">The sequence shown here is derived from an EMBL/GenBank/DDBJ whole genome shotgun (WGS) entry which is preliminary data.</text>
</comment>
<keyword evidence="2" id="KW-1185">Reference proteome</keyword>
<name>A0AAW0BLT9_9AGAR</name>
<dbReference type="Proteomes" id="UP001362999">
    <property type="component" value="Unassembled WGS sequence"/>
</dbReference>
<dbReference type="EMBL" id="JAWWNJ010000029">
    <property type="protein sequence ID" value="KAK7027598.1"/>
    <property type="molecule type" value="Genomic_DNA"/>
</dbReference>
<gene>
    <name evidence="1" type="ORF">R3P38DRAFT_939365</name>
</gene>
<sequence>MFHLFPFGMSGHMFGTGDEGLDLDGDLLDSPDRLHGSDEEIDITKSLERLEQLRQNRISGCVLYAPMALYQKYNLATHGPFLLSQICTNTELFGRFSQAIKPSPYYVPTGQSTTRGMHGWLVNSETDNCPSFPRSLRMSRNTMFG</sequence>
<organism evidence="1 2">
    <name type="scientific">Favolaschia claudopus</name>
    <dbReference type="NCBI Taxonomy" id="2862362"/>
    <lineage>
        <taxon>Eukaryota</taxon>
        <taxon>Fungi</taxon>
        <taxon>Dikarya</taxon>
        <taxon>Basidiomycota</taxon>
        <taxon>Agaricomycotina</taxon>
        <taxon>Agaricomycetes</taxon>
        <taxon>Agaricomycetidae</taxon>
        <taxon>Agaricales</taxon>
        <taxon>Marasmiineae</taxon>
        <taxon>Mycenaceae</taxon>
        <taxon>Favolaschia</taxon>
    </lineage>
</organism>
<evidence type="ECO:0000313" key="1">
    <source>
        <dbReference type="EMBL" id="KAK7027598.1"/>
    </source>
</evidence>
<reference evidence="1 2" key="1">
    <citation type="journal article" date="2024" name="J Genomics">
        <title>Draft genome sequencing and assembly of Favolaschia claudopus CIRM-BRFM 2984 isolated from oak limbs.</title>
        <authorList>
            <person name="Navarro D."/>
            <person name="Drula E."/>
            <person name="Chaduli D."/>
            <person name="Cazenave R."/>
            <person name="Ahrendt S."/>
            <person name="Wang J."/>
            <person name="Lipzen A."/>
            <person name="Daum C."/>
            <person name="Barry K."/>
            <person name="Grigoriev I.V."/>
            <person name="Favel A."/>
            <person name="Rosso M.N."/>
            <person name="Martin F."/>
        </authorList>
    </citation>
    <scope>NUCLEOTIDE SEQUENCE [LARGE SCALE GENOMIC DNA]</scope>
    <source>
        <strain evidence="1 2">CIRM-BRFM 2984</strain>
    </source>
</reference>